<dbReference type="EMBL" id="LNTY01000006">
    <property type="protein sequence ID" value="KXF83340.1"/>
    <property type="molecule type" value="Genomic_DNA"/>
</dbReference>
<reference evidence="2 3" key="1">
    <citation type="submission" date="2015-11" db="EMBL/GenBank/DDBJ databases">
        <title>Genomic Taxonomy of the Vibrionaceae.</title>
        <authorList>
            <person name="Gomez-Gil B."/>
            <person name="Enciso-Ibarra J."/>
        </authorList>
    </citation>
    <scope>NUCLEOTIDE SEQUENCE [LARGE SCALE GENOMIC DNA]</scope>
    <source>
        <strain evidence="2 3">CAIM 912</strain>
    </source>
</reference>
<dbReference type="Proteomes" id="UP000070529">
    <property type="component" value="Unassembled WGS sequence"/>
</dbReference>
<comment type="caution">
    <text evidence="2">The sequence shown here is derived from an EMBL/GenBank/DDBJ whole genome shotgun (WGS) entry which is preliminary data.</text>
</comment>
<keyword evidence="1" id="KW-0472">Membrane</keyword>
<protein>
    <submittedName>
        <fullName evidence="2">Uncharacterized protein</fullName>
    </submittedName>
</protein>
<keyword evidence="1" id="KW-0812">Transmembrane</keyword>
<evidence type="ECO:0000256" key="1">
    <source>
        <dbReference type="SAM" id="Phobius"/>
    </source>
</evidence>
<accession>A0A135ID06</accession>
<name>A0A135ID06_9GAMM</name>
<feature type="transmembrane region" description="Helical" evidence="1">
    <location>
        <begin position="37"/>
        <end position="62"/>
    </location>
</feature>
<keyword evidence="1" id="KW-1133">Transmembrane helix</keyword>
<evidence type="ECO:0000313" key="3">
    <source>
        <dbReference type="Proteomes" id="UP000070529"/>
    </source>
</evidence>
<proteinExistence type="predicted"/>
<sequence length="108" mass="11801">MLAFALIACRLSIIFPSIAVGETVSIHWAWKNTEGKTGALFLLLGVVPVVVGALTHFISLLGLFFIDMILGYVVMVYFVAVLSVAYELIAGENKHDDSEPKDDMTIEL</sequence>
<dbReference type="AlphaFoldDB" id="A0A135ID06"/>
<keyword evidence="3" id="KW-1185">Reference proteome</keyword>
<feature type="transmembrane region" description="Helical" evidence="1">
    <location>
        <begin position="69"/>
        <end position="89"/>
    </location>
</feature>
<gene>
    <name evidence="2" type="ORF">ATN88_06660</name>
</gene>
<organism evidence="2 3">
    <name type="scientific">Enterovibrio coralii</name>
    <dbReference type="NCBI Taxonomy" id="294935"/>
    <lineage>
        <taxon>Bacteria</taxon>
        <taxon>Pseudomonadati</taxon>
        <taxon>Pseudomonadota</taxon>
        <taxon>Gammaproteobacteria</taxon>
        <taxon>Vibrionales</taxon>
        <taxon>Vibrionaceae</taxon>
        <taxon>Enterovibrio</taxon>
    </lineage>
</organism>
<evidence type="ECO:0000313" key="2">
    <source>
        <dbReference type="EMBL" id="KXF83340.1"/>
    </source>
</evidence>
<dbReference type="STRING" id="294935.ATN88_06660"/>